<dbReference type="AlphaFoldDB" id="A0A511J7P6"/>
<name>A0A511J7P6_9CELL</name>
<dbReference type="InterPro" id="IPR045794">
    <property type="entry name" value="Trypco1"/>
</dbReference>
<dbReference type="Proteomes" id="UP000321720">
    <property type="component" value="Unassembled WGS sequence"/>
</dbReference>
<keyword evidence="3" id="KW-1185">Reference proteome</keyword>
<dbReference type="OrthoDB" id="4828173at2"/>
<dbReference type="Pfam" id="PF19493">
    <property type="entry name" value="Trypco1"/>
    <property type="match status" value="1"/>
</dbReference>
<accession>A0A511J7P6</accession>
<dbReference type="EMBL" id="BJWG01000002">
    <property type="protein sequence ID" value="GEL94020.1"/>
    <property type="molecule type" value="Genomic_DNA"/>
</dbReference>
<evidence type="ECO:0000313" key="2">
    <source>
        <dbReference type="EMBL" id="GEL94020.1"/>
    </source>
</evidence>
<gene>
    <name evidence="2" type="ORF">CCO02nite_06780</name>
</gene>
<dbReference type="NCBIfam" id="NF041216">
    <property type="entry name" value="CU044_2847_fam"/>
    <property type="match status" value="1"/>
</dbReference>
<protein>
    <recommendedName>
        <fullName evidence="1">Trypsin-co-occurring domain-containing protein</fullName>
    </recommendedName>
</protein>
<proteinExistence type="predicted"/>
<feature type="domain" description="Trypsin-co-occurring" evidence="1">
    <location>
        <begin position="23"/>
        <end position="101"/>
    </location>
</feature>
<comment type="caution">
    <text evidence="2">The sequence shown here is derived from an EMBL/GenBank/DDBJ whole genome shotgun (WGS) entry which is preliminary data.</text>
</comment>
<sequence length="111" mass="11731">MDRVVTAELEAGAPPVKIEVVARGGDREQDVSALGDVLAFSDLTESVGRVARAMTDALRRARPDEAEVTFGLDVAVEAGRLTSLVVKGGATATFQVRLLWKSSDPVAPEPQ</sequence>
<reference evidence="2 3" key="1">
    <citation type="submission" date="2019-07" db="EMBL/GenBank/DDBJ databases">
        <title>Whole genome shotgun sequence of Cellulomonas composti NBRC 100758.</title>
        <authorList>
            <person name="Hosoyama A."/>
            <person name="Uohara A."/>
            <person name="Ohji S."/>
            <person name="Ichikawa N."/>
        </authorList>
    </citation>
    <scope>NUCLEOTIDE SEQUENCE [LARGE SCALE GENOMIC DNA]</scope>
    <source>
        <strain evidence="2 3">NBRC 100758</strain>
    </source>
</reference>
<dbReference type="RefSeq" id="WP_146841633.1">
    <property type="nucleotide sequence ID" value="NZ_BJWG01000002.1"/>
</dbReference>
<evidence type="ECO:0000259" key="1">
    <source>
        <dbReference type="Pfam" id="PF19493"/>
    </source>
</evidence>
<organism evidence="2 3">
    <name type="scientific">Cellulomonas composti</name>
    <dbReference type="NCBI Taxonomy" id="266130"/>
    <lineage>
        <taxon>Bacteria</taxon>
        <taxon>Bacillati</taxon>
        <taxon>Actinomycetota</taxon>
        <taxon>Actinomycetes</taxon>
        <taxon>Micrococcales</taxon>
        <taxon>Cellulomonadaceae</taxon>
        <taxon>Cellulomonas</taxon>
    </lineage>
</organism>
<evidence type="ECO:0000313" key="3">
    <source>
        <dbReference type="Proteomes" id="UP000321720"/>
    </source>
</evidence>